<dbReference type="RefSeq" id="WP_111457664.1">
    <property type="nucleotide sequence ID" value="NZ_QFYP01000001.1"/>
</dbReference>
<keyword evidence="3" id="KW-1185">Reference proteome</keyword>
<dbReference type="EMBL" id="QFYP01000001">
    <property type="protein sequence ID" value="RAK60371.1"/>
    <property type="molecule type" value="Genomic_DNA"/>
</dbReference>
<feature type="signal peptide" evidence="1">
    <location>
        <begin position="1"/>
        <end position="18"/>
    </location>
</feature>
<reference evidence="3" key="1">
    <citation type="submission" date="2018-05" db="EMBL/GenBank/DDBJ databases">
        <authorList>
            <person name="Li X."/>
        </authorList>
    </citation>
    <scope>NUCLEOTIDE SEQUENCE [LARGE SCALE GENOMIC DNA]</scope>
    <source>
        <strain evidence="3">HKS-05</strain>
    </source>
</reference>
<dbReference type="OrthoDB" id="7210884at2"/>
<evidence type="ECO:0000313" key="3">
    <source>
        <dbReference type="Proteomes" id="UP000249842"/>
    </source>
</evidence>
<sequence>MRTLLLAAGLVACFGLTACEQSKSAATEAAPVAPKSTARSAQMYAGQEQILKVDSASVQVDPTGGLKLAATGSAAMPGYTHSGFLPRINAAPPRDGVYEVDVVADRPATAGAPAATPIDVKGAWSNYPKARLKGVKFVAKNNSVVAMLPAG</sequence>
<organism evidence="2 3">
    <name type="scientific">Phenylobacterium hankyongense</name>
    <dbReference type="NCBI Taxonomy" id="1813876"/>
    <lineage>
        <taxon>Bacteria</taxon>
        <taxon>Pseudomonadati</taxon>
        <taxon>Pseudomonadota</taxon>
        <taxon>Alphaproteobacteria</taxon>
        <taxon>Caulobacterales</taxon>
        <taxon>Caulobacteraceae</taxon>
        <taxon>Phenylobacterium</taxon>
    </lineage>
</organism>
<name>A0A328B1M9_9CAUL</name>
<protein>
    <submittedName>
        <fullName evidence="2">Uncharacterized protein</fullName>
    </submittedName>
</protein>
<gene>
    <name evidence="2" type="ORF">DJ021_11415</name>
</gene>
<evidence type="ECO:0000313" key="2">
    <source>
        <dbReference type="EMBL" id="RAK60371.1"/>
    </source>
</evidence>
<proteinExistence type="predicted"/>
<evidence type="ECO:0000256" key="1">
    <source>
        <dbReference type="SAM" id="SignalP"/>
    </source>
</evidence>
<accession>A0A328B1M9</accession>
<keyword evidence="1" id="KW-0732">Signal</keyword>
<feature type="chain" id="PRO_5016463311" evidence="1">
    <location>
        <begin position="19"/>
        <end position="151"/>
    </location>
</feature>
<dbReference type="Proteomes" id="UP000249842">
    <property type="component" value="Unassembled WGS sequence"/>
</dbReference>
<dbReference type="PROSITE" id="PS51257">
    <property type="entry name" value="PROKAR_LIPOPROTEIN"/>
    <property type="match status" value="1"/>
</dbReference>
<dbReference type="AlphaFoldDB" id="A0A328B1M9"/>
<comment type="caution">
    <text evidence="2">The sequence shown here is derived from an EMBL/GenBank/DDBJ whole genome shotgun (WGS) entry which is preliminary data.</text>
</comment>